<dbReference type="AlphaFoldDB" id="A0A3P6Q747"/>
<evidence type="ECO:0000313" key="2">
    <source>
        <dbReference type="Proteomes" id="UP000271889"/>
    </source>
</evidence>
<protein>
    <submittedName>
        <fullName evidence="1">Uncharacterized protein</fullName>
    </submittedName>
</protein>
<evidence type="ECO:0000313" key="1">
    <source>
        <dbReference type="EMBL" id="VDK44329.1"/>
    </source>
</evidence>
<sequence>MPEPLLQKCPYANQCFNDKKHSLYFPAIPLKYNDYLHPKYSLPPVKIDIGNVQWEFEQLLRTPGRAVRTAVSTNPP</sequence>
<accession>A0A3P6Q747</accession>
<dbReference type="OrthoDB" id="5861537at2759"/>
<reference evidence="1 2" key="1">
    <citation type="submission" date="2018-11" db="EMBL/GenBank/DDBJ databases">
        <authorList>
            <consortium name="Pathogen Informatics"/>
        </authorList>
    </citation>
    <scope>NUCLEOTIDE SEQUENCE [LARGE SCALE GENOMIC DNA]</scope>
</reference>
<gene>
    <name evidence="1" type="ORF">CGOC_LOCUS307</name>
</gene>
<keyword evidence="2" id="KW-1185">Reference proteome</keyword>
<proteinExistence type="predicted"/>
<dbReference type="EMBL" id="UYRV01000398">
    <property type="protein sequence ID" value="VDK44329.1"/>
    <property type="molecule type" value="Genomic_DNA"/>
</dbReference>
<dbReference type="Proteomes" id="UP000271889">
    <property type="component" value="Unassembled WGS sequence"/>
</dbReference>
<name>A0A3P6Q747_CYLGO</name>
<organism evidence="1 2">
    <name type="scientific">Cylicostephanus goldi</name>
    <name type="common">Nematode worm</name>
    <dbReference type="NCBI Taxonomy" id="71465"/>
    <lineage>
        <taxon>Eukaryota</taxon>
        <taxon>Metazoa</taxon>
        <taxon>Ecdysozoa</taxon>
        <taxon>Nematoda</taxon>
        <taxon>Chromadorea</taxon>
        <taxon>Rhabditida</taxon>
        <taxon>Rhabditina</taxon>
        <taxon>Rhabditomorpha</taxon>
        <taxon>Strongyloidea</taxon>
        <taxon>Strongylidae</taxon>
        <taxon>Cylicostephanus</taxon>
    </lineage>
</organism>